<gene>
    <name evidence="2" type="ORF">MTIM_08750</name>
</gene>
<sequence>MPTGTESSPRNENTFTAEDVALAERRAAAARERAARAGLSAADSFEKSAIQHERVARTQDWTVAQGVPHTEVHRESALKHREAAAEDRKLAELKRRESEADLAAGAATD</sequence>
<evidence type="ECO:0000256" key="1">
    <source>
        <dbReference type="SAM" id="MobiDB-lite"/>
    </source>
</evidence>
<proteinExistence type="predicted"/>
<feature type="compositionally biased region" description="Basic and acidic residues" evidence="1">
    <location>
        <begin position="71"/>
        <end position="99"/>
    </location>
</feature>
<name>A0A7I9Z291_9MYCO</name>
<dbReference type="EMBL" id="BLLA01000001">
    <property type="protein sequence ID" value="GFG94996.1"/>
    <property type="molecule type" value="Genomic_DNA"/>
</dbReference>
<organism evidence="2 3">
    <name type="scientific">Mycobacterium timonense</name>
    <dbReference type="NCBI Taxonomy" id="701043"/>
    <lineage>
        <taxon>Bacteria</taxon>
        <taxon>Bacillati</taxon>
        <taxon>Actinomycetota</taxon>
        <taxon>Actinomycetes</taxon>
        <taxon>Mycobacteriales</taxon>
        <taxon>Mycobacteriaceae</taxon>
        <taxon>Mycobacterium</taxon>
        <taxon>Mycobacterium avium complex (MAC)</taxon>
    </lineage>
</organism>
<evidence type="ECO:0000313" key="2">
    <source>
        <dbReference type="EMBL" id="GFG94996.1"/>
    </source>
</evidence>
<accession>A0A7I9Z291</accession>
<comment type="caution">
    <text evidence="2">The sequence shown here is derived from an EMBL/GenBank/DDBJ whole genome shotgun (WGS) entry which is preliminary data.</text>
</comment>
<dbReference type="AlphaFoldDB" id="A0A7I9Z291"/>
<evidence type="ECO:0000313" key="3">
    <source>
        <dbReference type="Proteomes" id="UP000465301"/>
    </source>
</evidence>
<dbReference type="Proteomes" id="UP000465301">
    <property type="component" value="Unassembled WGS sequence"/>
</dbReference>
<keyword evidence="3" id="KW-1185">Reference proteome</keyword>
<feature type="region of interest" description="Disordered" evidence="1">
    <location>
        <begin position="71"/>
        <end position="109"/>
    </location>
</feature>
<protein>
    <submittedName>
        <fullName evidence="2">Uncharacterized protein</fullName>
    </submittedName>
</protein>
<reference evidence="2 3" key="1">
    <citation type="journal article" date="2019" name="Emerg. Microbes Infect.">
        <title>Comprehensive subspecies identification of 175 nontuberculous mycobacteria species based on 7547 genomic profiles.</title>
        <authorList>
            <person name="Matsumoto Y."/>
            <person name="Kinjo T."/>
            <person name="Motooka D."/>
            <person name="Nabeya D."/>
            <person name="Jung N."/>
            <person name="Uechi K."/>
            <person name="Horii T."/>
            <person name="Iida T."/>
            <person name="Fujita J."/>
            <person name="Nakamura S."/>
        </authorList>
    </citation>
    <scope>NUCLEOTIDE SEQUENCE [LARGE SCALE GENOMIC DNA]</scope>
    <source>
        <strain evidence="2 3">JCM 30726</strain>
    </source>
</reference>